<protein>
    <recommendedName>
        <fullName evidence="4">Glycosyltransferase RgtA/B/C/D-like domain-containing protein</fullName>
    </recommendedName>
</protein>
<evidence type="ECO:0000313" key="2">
    <source>
        <dbReference type="EMBL" id="MFC6646810.1"/>
    </source>
</evidence>
<proteinExistence type="predicted"/>
<gene>
    <name evidence="2" type="ORF">ACFQBQ_14720</name>
</gene>
<name>A0ABW1ZBE7_9BACT</name>
<evidence type="ECO:0008006" key="4">
    <source>
        <dbReference type="Google" id="ProtNLM"/>
    </source>
</evidence>
<dbReference type="RefSeq" id="WP_263371253.1">
    <property type="nucleotide sequence ID" value="NZ_JAGSYD010000002.1"/>
</dbReference>
<dbReference type="Proteomes" id="UP001596391">
    <property type="component" value="Unassembled WGS sequence"/>
</dbReference>
<evidence type="ECO:0000313" key="3">
    <source>
        <dbReference type="Proteomes" id="UP001596391"/>
    </source>
</evidence>
<keyword evidence="3" id="KW-1185">Reference proteome</keyword>
<keyword evidence="1" id="KW-1133">Transmembrane helix</keyword>
<reference evidence="3" key="1">
    <citation type="journal article" date="2019" name="Int. J. Syst. Evol. Microbiol.">
        <title>The Global Catalogue of Microorganisms (GCM) 10K type strain sequencing project: providing services to taxonomists for standard genome sequencing and annotation.</title>
        <authorList>
            <consortium name="The Broad Institute Genomics Platform"/>
            <consortium name="The Broad Institute Genome Sequencing Center for Infectious Disease"/>
            <person name="Wu L."/>
            <person name="Ma J."/>
        </authorList>
    </citation>
    <scope>NUCLEOTIDE SEQUENCE [LARGE SCALE GENOMIC DNA]</scope>
    <source>
        <strain evidence="3">CGMCC 1.16026</strain>
    </source>
</reference>
<feature type="transmembrane region" description="Helical" evidence="1">
    <location>
        <begin position="54"/>
        <end position="71"/>
    </location>
</feature>
<feature type="transmembrane region" description="Helical" evidence="1">
    <location>
        <begin position="144"/>
        <end position="168"/>
    </location>
</feature>
<feature type="transmembrane region" description="Helical" evidence="1">
    <location>
        <begin position="78"/>
        <end position="95"/>
    </location>
</feature>
<keyword evidence="1" id="KW-0812">Transmembrane</keyword>
<accession>A0ABW1ZBE7</accession>
<dbReference type="EMBL" id="JBHSWI010000001">
    <property type="protein sequence ID" value="MFC6646810.1"/>
    <property type="molecule type" value="Genomic_DNA"/>
</dbReference>
<organism evidence="2 3">
    <name type="scientific">Granulicella cerasi</name>
    <dbReference type="NCBI Taxonomy" id="741063"/>
    <lineage>
        <taxon>Bacteria</taxon>
        <taxon>Pseudomonadati</taxon>
        <taxon>Acidobacteriota</taxon>
        <taxon>Terriglobia</taxon>
        <taxon>Terriglobales</taxon>
        <taxon>Acidobacteriaceae</taxon>
        <taxon>Granulicella</taxon>
    </lineage>
</organism>
<feature type="transmembrane region" description="Helical" evidence="1">
    <location>
        <begin position="243"/>
        <end position="259"/>
    </location>
</feature>
<keyword evidence="1" id="KW-0472">Membrane</keyword>
<feature type="transmembrane region" description="Helical" evidence="1">
    <location>
        <begin position="180"/>
        <end position="200"/>
    </location>
</feature>
<sequence length="315" mass="35723">MVCSAYAALEALSIKSFPLAIERSDMFAMIQAACTELLHGHYPYHWYYWPTEHVFSPYLPAVYLAYLPAVVLKIDPRWMSLFYLLLIAVVAYWAARPESKRVVTSVLAVFLVGNYLIYRHDLYLQPYWLVFTLLAIFICRGDLLWAAVALGVALNFSQLTLAIFPFLLLHAWQKESLKKAVQTTLVFVATAVIILGPFLWKHTHEVYFGIIGNYYNFMHTVDARPMNLAHWAAQVVTPEHLKAVQMAALVTIFGVAVFAKKCATAAGCLACMTTAFLAFIMLNILIDGYFYLTFLTLAMGYLFTANQWWRSPEAA</sequence>
<evidence type="ECO:0000256" key="1">
    <source>
        <dbReference type="SAM" id="Phobius"/>
    </source>
</evidence>
<feature type="transmembrane region" description="Helical" evidence="1">
    <location>
        <begin position="122"/>
        <end position="138"/>
    </location>
</feature>
<feature type="transmembrane region" description="Helical" evidence="1">
    <location>
        <begin position="101"/>
        <end position="117"/>
    </location>
</feature>
<comment type="caution">
    <text evidence="2">The sequence shown here is derived from an EMBL/GenBank/DDBJ whole genome shotgun (WGS) entry which is preliminary data.</text>
</comment>